<keyword evidence="2" id="KW-1185">Reference proteome</keyword>
<organism evidence="1 2">
    <name type="scientific">Mycolicibacterium farcinogenes</name>
    <name type="common">Mycobacterium farcinogenes</name>
    <dbReference type="NCBI Taxonomy" id="1802"/>
    <lineage>
        <taxon>Bacteria</taxon>
        <taxon>Bacillati</taxon>
        <taxon>Actinomycetota</taxon>
        <taxon>Actinomycetes</taxon>
        <taxon>Mycobacteriales</taxon>
        <taxon>Mycobacteriaceae</taxon>
        <taxon>Mycolicibacterium</taxon>
    </lineage>
</organism>
<name>A0ACD1FDA4_MYCFR</name>
<dbReference type="EMBL" id="CP081673">
    <property type="protein sequence ID" value="QZH65048.1"/>
    <property type="molecule type" value="Genomic_DNA"/>
</dbReference>
<gene>
    <name evidence="1" type="ORF">K6L26_24070</name>
</gene>
<accession>A0ACD1FDA4</accession>
<reference evidence="1" key="1">
    <citation type="submission" date="2021-07" db="EMBL/GenBank/DDBJ databases">
        <title>Complete Genome Sequences of Mycobacterium farcinogenes Isolated from Clinical Specimens from Patients in Thailand.</title>
        <authorList>
            <person name="Sodsai P."/>
        </authorList>
    </citation>
    <scope>NUCLEOTIDE SEQUENCE</scope>
    <source>
        <strain evidence="1">BKK/CU-MFGFA-001</strain>
    </source>
</reference>
<dbReference type="Proteomes" id="UP000825598">
    <property type="component" value="Chromosome"/>
</dbReference>
<evidence type="ECO:0000313" key="2">
    <source>
        <dbReference type="Proteomes" id="UP000825598"/>
    </source>
</evidence>
<proteinExistence type="predicted"/>
<sequence length="84" mass="8868">MTTAAKFAANLTLFLGLAMAASACGHSEEWEYGNRHRGTAQDLMRLGVSAESACRSVAGYGYGRTNDVINSQDAYDGCMAGLGR</sequence>
<protein>
    <submittedName>
        <fullName evidence="1">Uncharacterized protein</fullName>
    </submittedName>
</protein>
<evidence type="ECO:0000313" key="1">
    <source>
        <dbReference type="EMBL" id="QZH65048.1"/>
    </source>
</evidence>